<dbReference type="InterPro" id="IPR038901">
    <property type="entry name" value="HEXDC-like"/>
</dbReference>
<sequence length="184" mass="21407">MNIVFSSDKKEYNTIKKGTEILLAENDGFNQNIELFVKFQDRPEILINKRKDQIHIICREISHYYRALNYAIHHMEEDEFQYQEHVCFERNGLMLDCSRNAVFTVEKVKFLIKTLAKLGMNVLMLYTEDTYEVEGQPYFGAYRGKYTKDEIKELDAYASMFGVELVPCIQTRSSAQCAEVAGNG</sequence>
<keyword evidence="2" id="KW-0378">Hydrolase</keyword>
<organism evidence="4 5">
    <name type="scientific">Blautia fusiformis</name>
    <dbReference type="NCBI Taxonomy" id="2881264"/>
    <lineage>
        <taxon>Bacteria</taxon>
        <taxon>Bacillati</taxon>
        <taxon>Bacillota</taxon>
        <taxon>Clostridia</taxon>
        <taxon>Lachnospirales</taxon>
        <taxon>Lachnospiraceae</taxon>
        <taxon>Blautia</taxon>
    </lineage>
</organism>
<evidence type="ECO:0000313" key="4">
    <source>
        <dbReference type="EMBL" id="MCC2228876.1"/>
    </source>
</evidence>
<dbReference type="Pfam" id="PF00728">
    <property type="entry name" value="Glyco_hydro_20"/>
    <property type="match status" value="1"/>
</dbReference>
<accession>A0AAW4WHI1</accession>
<proteinExistence type="inferred from homology"/>
<dbReference type="RefSeq" id="WP_227589063.1">
    <property type="nucleotide sequence ID" value="NZ_JAJEQQ010000026.1"/>
</dbReference>
<dbReference type="GO" id="GO:0004563">
    <property type="term" value="F:beta-N-acetylhexosaminidase activity"/>
    <property type="evidence" value="ECO:0007669"/>
    <property type="project" value="UniProtKB-ARBA"/>
</dbReference>
<dbReference type="Proteomes" id="UP001198612">
    <property type="component" value="Unassembled WGS sequence"/>
</dbReference>
<comment type="caution">
    <text evidence="4">The sequence shown here is derived from an EMBL/GenBank/DDBJ whole genome shotgun (WGS) entry which is preliminary data.</text>
</comment>
<dbReference type="GO" id="GO:0005975">
    <property type="term" value="P:carbohydrate metabolic process"/>
    <property type="evidence" value="ECO:0007669"/>
    <property type="project" value="InterPro"/>
</dbReference>
<dbReference type="SUPFAM" id="SSF51445">
    <property type="entry name" value="(Trans)glycosidases"/>
    <property type="match status" value="1"/>
</dbReference>
<gene>
    <name evidence="4" type="ORF">LKD40_13885</name>
</gene>
<reference evidence="4 5" key="1">
    <citation type="submission" date="2021-10" db="EMBL/GenBank/DDBJ databases">
        <title>Anaerobic single-cell dispensing facilitates the cultivation of human gut bacteria.</title>
        <authorList>
            <person name="Afrizal A."/>
        </authorList>
    </citation>
    <scope>NUCLEOTIDE SEQUENCE [LARGE SCALE GENOMIC DNA]</scope>
    <source>
        <strain evidence="4 5">CLA-AA-H217</strain>
    </source>
</reference>
<name>A0AAW4WHI1_9FIRM</name>
<feature type="domain" description="Glycoside hydrolase family 20 catalytic" evidence="3">
    <location>
        <begin position="91"/>
        <end position="171"/>
    </location>
</feature>
<dbReference type="Gene3D" id="3.20.20.80">
    <property type="entry name" value="Glycosidases"/>
    <property type="match status" value="1"/>
</dbReference>
<dbReference type="EMBL" id="JAJEQQ010000026">
    <property type="protein sequence ID" value="MCC2228876.1"/>
    <property type="molecule type" value="Genomic_DNA"/>
</dbReference>
<dbReference type="InterPro" id="IPR017853">
    <property type="entry name" value="GH"/>
</dbReference>
<dbReference type="InterPro" id="IPR015883">
    <property type="entry name" value="Glyco_hydro_20_cat"/>
</dbReference>
<evidence type="ECO:0000256" key="1">
    <source>
        <dbReference type="ARBA" id="ARBA00006285"/>
    </source>
</evidence>
<dbReference type="AlphaFoldDB" id="A0AAW4WHI1"/>
<dbReference type="PANTHER" id="PTHR21040">
    <property type="entry name" value="BCDNA.GH04120"/>
    <property type="match status" value="1"/>
</dbReference>
<dbReference type="PANTHER" id="PTHR21040:SF8">
    <property type="entry name" value="BCDNA.GH04120"/>
    <property type="match status" value="1"/>
</dbReference>
<evidence type="ECO:0000259" key="3">
    <source>
        <dbReference type="Pfam" id="PF00728"/>
    </source>
</evidence>
<evidence type="ECO:0000313" key="5">
    <source>
        <dbReference type="Proteomes" id="UP001198612"/>
    </source>
</evidence>
<evidence type="ECO:0000256" key="2">
    <source>
        <dbReference type="ARBA" id="ARBA00022801"/>
    </source>
</evidence>
<keyword evidence="5" id="KW-1185">Reference proteome</keyword>
<comment type="similarity">
    <text evidence="1">Belongs to the glycosyl hydrolase 20 family.</text>
</comment>
<protein>
    <recommendedName>
        <fullName evidence="3">Glycoside hydrolase family 20 catalytic domain-containing protein</fullName>
    </recommendedName>
</protein>